<dbReference type="Pfam" id="PF00528">
    <property type="entry name" value="BPD_transp_1"/>
    <property type="match status" value="1"/>
</dbReference>
<dbReference type="CDD" id="cd06261">
    <property type="entry name" value="TM_PBP2"/>
    <property type="match status" value="1"/>
</dbReference>
<keyword evidence="4 7" id="KW-0812">Transmembrane</keyword>
<proteinExistence type="inferred from homology"/>
<dbReference type="Proteomes" id="UP000051562">
    <property type="component" value="Unassembled WGS sequence"/>
</dbReference>
<feature type="transmembrane region" description="Helical" evidence="7">
    <location>
        <begin position="235"/>
        <end position="261"/>
    </location>
</feature>
<evidence type="ECO:0000256" key="4">
    <source>
        <dbReference type="ARBA" id="ARBA00022692"/>
    </source>
</evidence>
<evidence type="ECO:0000256" key="1">
    <source>
        <dbReference type="ARBA" id="ARBA00004651"/>
    </source>
</evidence>
<feature type="transmembrane region" description="Helical" evidence="7">
    <location>
        <begin position="281"/>
        <end position="307"/>
    </location>
</feature>
<dbReference type="InterPro" id="IPR045621">
    <property type="entry name" value="BPD_transp_1_N"/>
</dbReference>
<dbReference type="SUPFAM" id="SSF161098">
    <property type="entry name" value="MetI-like"/>
    <property type="match status" value="1"/>
</dbReference>
<comment type="subcellular location">
    <subcellularLocation>
        <location evidence="1 7">Cell membrane</location>
        <topology evidence="1 7">Multi-pass membrane protein</topology>
    </subcellularLocation>
</comment>
<feature type="domain" description="ABC transmembrane type-1" evidence="8">
    <location>
        <begin position="95"/>
        <end position="304"/>
    </location>
</feature>
<feature type="transmembrane region" description="Helical" evidence="7">
    <location>
        <begin position="134"/>
        <end position="157"/>
    </location>
</feature>
<dbReference type="STRING" id="53254.SAMN05660750_02650"/>
<dbReference type="AlphaFoldDB" id="A0A0Q3KWB1"/>
<evidence type="ECO:0000256" key="2">
    <source>
        <dbReference type="ARBA" id="ARBA00022448"/>
    </source>
</evidence>
<dbReference type="InterPro" id="IPR035906">
    <property type="entry name" value="MetI-like_sf"/>
</dbReference>
<dbReference type="PANTHER" id="PTHR43163:SF6">
    <property type="entry name" value="DIPEPTIDE TRANSPORT SYSTEM PERMEASE PROTEIN DPPB-RELATED"/>
    <property type="match status" value="1"/>
</dbReference>
<dbReference type="EMBL" id="LMAR01000064">
    <property type="protein sequence ID" value="KQK28676.1"/>
    <property type="molecule type" value="Genomic_DNA"/>
</dbReference>
<keyword evidence="5 7" id="KW-1133">Transmembrane helix</keyword>
<evidence type="ECO:0000313" key="9">
    <source>
        <dbReference type="EMBL" id="KQK28676.1"/>
    </source>
</evidence>
<protein>
    <submittedName>
        <fullName evidence="9">Peptide ABC transporter</fullName>
    </submittedName>
    <submittedName>
        <fullName evidence="10">Peptide/nickel transport system permease protein</fullName>
    </submittedName>
</protein>
<keyword evidence="6 7" id="KW-0472">Membrane</keyword>
<name>A0A0Q3KWB1_9HYPH</name>
<organism evidence="9 11">
    <name type="scientific">Bosea thiooxidans</name>
    <dbReference type="NCBI Taxonomy" id="53254"/>
    <lineage>
        <taxon>Bacteria</taxon>
        <taxon>Pseudomonadati</taxon>
        <taxon>Pseudomonadota</taxon>
        <taxon>Alphaproteobacteria</taxon>
        <taxon>Hyphomicrobiales</taxon>
        <taxon>Boseaceae</taxon>
        <taxon>Bosea</taxon>
    </lineage>
</organism>
<feature type="transmembrane region" description="Helical" evidence="7">
    <location>
        <begin position="101"/>
        <end position="122"/>
    </location>
</feature>
<evidence type="ECO:0000256" key="3">
    <source>
        <dbReference type="ARBA" id="ARBA00022475"/>
    </source>
</evidence>
<reference evidence="10 12" key="2">
    <citation type="submission" date="2017-02" db="EMBL/GenBank/DDBJ databases">
        <authorList>
            <person name="Peterson S.W."/>
        </authorList>
    </citation>
    <scope>NUCLEOTIDE SEQUENCE [LARGE SCALE GENOMIC DNA]</scope>
    <source>
        <strain evidence="10 12">DSM 9653</strain>
    </source>
</reference>
<dbReference type="GO" id="GO:0071916">
    <property type="term" value="F:dipeptide transmembrane transporter activity"/>
    <property type="evidence" value="ECO:0007669"/>
    <property type="project" value="TreeGrafter"/>
</dbReference>
<keyword evidence="3" id="KW-1003">Cell membrane</keyword>
<evidence type="ECO:0000313" key="10">
    <source>
        <dbReference type="EMBL" id="SKB85023.1"/>
    </source>
</evidence>
<dbReference type="RefSeq" id="WP_055730024.1">
    <property type="nucleotide sequence ID" value="NZ_FUYX01000006.1"/>
</dbReference>
<dbReference type="Proteomes" id="UP000190130">
    <property type="component" value="Unassembled WGS sequence"/>
</dbReference>
<evidence type="ECO:0000256" key="7">
    <source>
        <dbReference type="RuleBase" id="RU363032"/>
    </source>
</evidence>
<gene>
    <name evidence="9" type="ORF">ARD30_21105</name>
    <name evidence="10" type="ORF">SAMN05660750_02650</name>
</gene>
<accession>A0A0Q3KWB1</accession>
<dbReference type="EMBL" id="FUYX01000006">
    <property type="protein sequence ID" value="SKB85023.1"/>
    <property type="molecule type" value="Genomic_DNA"/>
</dbReference>
<comment type="similarity">
    <text evidence="7">Belongs to the binding-protein-dependent transport system permease family.</text>
</comment>
<evidence type="ECO:0000313" key="12">
    <source>
        <dbReference type="Proteomes" id="UP000190130"/>
    </source>
</evidence>
<dbReference type="OrthoDB" id="9805855at2"/>
<dbReference type="InterPro" id="IPR000515">
    <property type="entry name" value="MetI-like"/>
</dbReference>
<dbReference type="Gene3D" id="1.10.3720.10">
    <property type="entry name" value="MetI-like"/>
    <property type="match status" value="1"/>
</dbReference>
<dbReference type="PROSITE" id="PS50928">
    <property type="entry name" value="ABC_TM1"/>
    <property type="match status" value="1"/>
</dbReference>
<keyword evidence="2 7" id="KW-0813">Transport</keyword>
<sequence length="313" mass="33961">MLSYLAQRLVSTILVMTLVGIFVFLLLHLSAGDPAAIIAGDYATPQQIVAIRQRLGLDDPLLVQFGRWALRVIQGDLGVSIFSSTPVSALILQRLEPTLSLALLTMLFAVTIAVTFGVLAAWKAGRPIDRLLMGFSVLGFSMPTFVVGYGLIYIFAIELRWLPVQGYRALADGIGPWFLHLVLPTVTLGLAYVALIARMTRASMQEVLEEDYIRTANAKGVPARTMLMKHALKNAGVPIITVIGIGVALLIGGVVITETVFNIPGVGRLVVDAISKRDYPIIQGVILIFSGVYVLINLAVDLSYSLIDPRIRH</sequence>
<dbReference type="GO" id="GO:0005886">
    <property type="term" value="C:plasma membrane"/>
    <property type="evidence" value="ECO:0007669"/>
    <property type="project" value="UniProtKB-SubCell"/>
</dbReference>
<dbReference type="Pfam" id="PF19300">
    <property type="entry name" value="BPD_transp_1_N"/>
    <property type="match status" value="1"/>
</dbReference>
<dbReference type="PANTHER" id="PTHR43163">
    <property type="entry name" value="DIPEPTIDE TRANSPORT SYSTEM PERMEASE PROTEIN DPPB-RELATED"/>
    <property type="match status" value="1"/>
</dbReference>
<feature type="transmembrane region" description="Helical" evidence="7">
    <location>
        <begin position="177"/>
        <end position="197"/>
    </location>
</feature>
<evidence type="ECO:0000256" key="6">
    <source>
        <dbReference type="ARBA" id="ARBA00023136"/>
    </source>
</evidence>
<evidence type="ECO:0000313" key="11">
    <source>
        <dbReference type="Proteomes" id="UP000051562"/>
    </source>
</evidence>
<evidence type="ECO:0000256" key="5">
    <source>
        <dbReference type="ARBA" id="ARBA00022989"/>
    </source>
</evidence>
<keyword evidence="11" id="KW-1185">Reference proteome</keyword>
<reference evidence="9 11" key="1">
    <citation type="submission" date="2015-10" db="EMBL/GenBank/DDBJ databases">
        <title>Draft genome of Bosea thiooxidans.</title>
        <authorList>
            <person name="Wang X."/>
        </authorList>
    </citation>
    <scope>NUCLEOTIDE SEQUENCE [LARGE SCALE GENOMIC DNA]</scope>
    <source>
        <strain evidence="9 11">CGMCC 9174</strain>
    </source>
</reference>
<evidence type="ECO:0000259" key="8">
    <source>
        <dbReference type="PROSITE" id="PS50928"/>
    </source>
</evidence>
<feature type="transmembrane region" description="Helical" evidence="7">
    <location>
        <begin position="6"/>
        <end position="27"/>
    </location>
</feature>